<proteinExistence type="predicted"/>
<keyword evidence="3" id="KW-1185">Reference proteome</keyword>
<dbReference type="Gene3D" id="3.40.50.720">
    <property type="entry name" value="NAD(P)-binding Rossmann-like Domain"/>
    <property type="match status" value="1"/>
</dbReference>
<dbReference type="Pfam" id="PF01370">
    <property type="entry name" value="Epimerase"/>
    <property type="match status" value="1"/>
</dbReference>
<organism evidence="2 3">
    <name type="scientific">Trujillonella endophytica</name>
    <dbReference type="NCBI Taxonomy" id="673521"/>
    <lineage>
        <taxon>Bacteria</taxon>
        <taxon>Bacillati</taxon>
        <taxon>Actinomycetota</taxon>
        <taxon>Actinomycetes</taxon>
        <taxon>Geodermatophilales</taxon>
        <taxon>Geodermatophilaceae</taxon>
        <taxon>Trujillonella</taxon>
    </lineage>
</organism>
<protein>
    <submittedName>
        <fullName evidence="2">Nucleoside-diphosphate-sugar epimerase</fullName>
    </submittedName>
</protein>
<name>A0A1H8SVB0_9ACTN</name>
<dbReference type="Proteomes" id="UP000198960">
    <property type="component" value="Unassembled WGS sequence"/>
</dbReference>
<dbReference type="STRING" id="673521.SAMN05660991_01866"/>
<accession>A0A1H8SVB0</accession>
<dbReference type="OrthoDB" id="4392084at2"/>
<evidence type="ECO:0000259" key="1">
    <source>
        <dbReference type="Pfam" id="PF01370"/>
    </source>
</evidence>
<dbReference type="PANTHER" id="PTHR32487:SF0">
    <property type="entry name" value="3-OXO-DELTA(4,5)-STEROID 5-BETA-REDUCTASE"/>
    <property type="match status" value="1"/>
</dbReference>
<sequence>MKVLVAGASGLVGRAAAEAFAARPEWDVVGVSRRAPDLGPGIESEALDLTDAGACRAVAAGHPDVTHLVYAATYEAPGLAGGWFDDDVIDLNAAMLRNLVEALEEHAPGLEHVSLLHGTKAYGLHTGLPVTPAMVPLRERLPRIEHRNFYFVQEEYLRSRPAGRGLTVFRPTVVYGEATGNNMNPLLPLVVYAALLRERGEPLHRPWAADRVPLLVEAVDAGLVGEALVWAATAPAARGETFNLTNGDVFTWEGLWPALADELGMVAGEHRPVSFAGDVRGRGAEWAALVDRHGLAAPRDLDAFVGANSFVYTDIVVPGRGVPALPALNSTIKVRQAGFAACLDTEDMVRRSIRGLRQARMIPGKESA</sequence>
<dbReference type="RefSeq" id="WP_139220441.1">
    <property type="nucleotide sequence ID" value="NZ_FOEE01000005.1"/>
</dbReference>
<dbReference type="InterPro" id="IPR001509">
    <property type="entry name" value="Epimerase_deHydtase"/>
</dbReference>
<dbReference type="SUPFAM" id="SSF51735">
    <property type="entry name" value="NAD(P)-binding Rossmann-fold domains"/>
    <property type="match status" value="1"/>
</dbReference>
<dbReference type="InterPro" id="IPR036291">
    <property type="entry name" value="NAD(P)-bd_dom_sf"/>
</dbReference>
<evidence type="ECO:0000313" key="3">
    <source>
        <dbReference type="Proteomes" id="UP000198960"/>
    </source>
</evidence>
<reference evidence="3" key="1">
    <citation type="submission" date="2016-10" db="EMBL/GenBank/DDBJ databases">
        <authorList>
            <person name="Varghese N."/>
            <person name="Submissions S."/>
        </authorList>
    </citation>
    <scope>NUCLEOTIDE SEQUENCE [LARGE SCALE GENOMIC DNA]</scope>
    <source>
        <strain evidence="3">DSM 45413</strain>
    </source>
</reference>
<gene>
    <name evidence="2" type="ORF">SAMN05660991_01866</name>
</gene>
<dbReference type="PANTHER" id="PTHR32487">
    <property type="entry name" value="3-OXO-DELTA(4,5)-STEROID 5-BETA-REDUCTASE"/>
    <property type="match status" value="1"/>
</dbReference>
<evidence type="ECO:0000313" key="2">
    <source>
        <dbReference type="EMBL" id="SEO82612.1"/>
    </source>
</evidence>
<feature type="domain" description="NAD-dependent epimerase/dehydratase" evidence="1">
    <location>
        <begin position="3"/>
        <end position="198"/>
    </location>
</feature>
<dbReference type="AlphaFoldDB" id="A0A1H8SVB0"/>
<dbReference type="EMBL" id="FOEE01000005">
    <property type="protein sequence ID" value="SEO82612.1"/>
    <property type="molecule type" value="Genomic_DNA"/>
</dbReference>